<comment type="caution">
    <text evidence="2">The sequence shown here is derived from an EMBL/GenBank/DDBJ whole genome shotgun (WGS) entry which is preliminary data.</text>
</comment>
<evidence type="ECO:0000313" key="2">
    <source>
        <dbReference type="EMBL" id="KAK3171794.1"/>
    </source>
</evidence>
<organism evidence="2 3">
    <name type="scientific">Lepraria neglecta</name>
    <dbReference type="NCBI Taxonomy" id="209136"/>
    <lineage>
        <taxon>Eukaryota</taxon>
        <taxon>Fungi</taxon>
        <taxon>Dikarya</taxon>
        <taxon>Ascomycota</taxon>
        <taxon>Pezizomycotina</taxon>
        <taxon>Lecanoromycetes</taxon>
        <taxon>OSLEUM clade</taxon>
        <taxon>Lecanoromycetidae</taxon>
        <taxon>Lecanorales</taxon>
        <taxon>Lecanorineae</taxon>
        <taxon>Stereocaulaceae</taxon>
        <taxon>Lepraria</taxon>
    </lineage>
</organism>
<accession>A0AAD9Z544</accession>
<dbReference type="EMBL" id="JASNWA010000008">
    <property type="protein sequence ID" value="KAK3171794.1"/>
    <property type="molecule type" value="Genomic_DNA"/>
</dbReference>
<reference evidence="2" key="1">
    <citation type="submission" date="2022-11" db="EMBL/GenBank/DDBJ databases">
        <title>Chromosomal genome sequence assembly and mating type (MAT) locus characterization of the leprose asexual lichenized fungus Lepraria neglecta (Nyl.) Erichsen.</title>
        <authorList>
            <person name="Allen J.L."/>
            <person name="Pfeffer B."/>
        </authorList>
    </citation>
    <scope>NUCLEOTIDE SEQUENCE</scope>
    <source>
        <strain evidence="2">Allen 5258</strain>
    </source>
</reference>
<name>A0AAD9Z544_9LECA</name>
<feature type="compositionally biased region" description="Acidic residues" evidence="1">
    <location>
        <begin position="198"/>
        <end position="208"/>
    </location>
</feature>
<keyword evidence="3" id="KW-1185">Reference proteome</keyword>
<evidence type="ECO:0000313" key="3">
    <source>
        <dbReference type="Proteomes" id="UP001276659"/>
    </source>
</evidence>
<dbReference type="AlphaFoldDB" id="A0AAD9Z544"/>
<sequence length="238" mass="26725">MTLVIKTSIISVLEYITFAHLFKDYKAAEPVLYAVMESTPSSPTFTELRNILLEMPPSPTRPQPTDEYPSERPLYIPDYVAVLIVTRFFVCKYGIPGAGVFDDTDSSSARIYGLKLAKSIAAHFKDLEGVPHIGEKTRAEWFDNQVFRTVINLMHCEEGWSNDQTHFWMNSFHIVKALLEGLMQWAGRTPRQGTMTESESEESEEQSVQDDGQSDTKESPEPSGEGPVSDFFGNTASI</sequence>
<dbReference type="Proteomes" id="UP001276659">
    <property type="component" value="Unassembled WGS sequence"/>
</dbReference>
<proteinExistence type="predicted"/>
<feature type="region of interest" description="Disordered" evidence="1">
    <location>
        <begin position="189"/>
        <end position="238"/>
    </location>
</feature>
<protein>
    <submittedName>
        <fullName evidence="2">Uncharacterized protein</fullName>
    </submittedName>
</protein>
<gene>
    <name evidence="2" type="ORF">OEA41_003878</name>
</gene>
<evidence type="ECO:0000256" key="1">
    <source>
        <dbReference type="SAM" id="MobiDB-lite"/>
    </source>
</evidence>